<dbReference type="InterPro" id="IPR019861">
    <property type="entry name" value="PorP/SprF_Bacteroidetes"/>
</dbReference>
<gene>
    <name evidence="1" type="ORF">FAES_5228</name>
</gene>
<organism evidence="1 2">
    <name type="scientific">Fibrella aestuarina BUZ 2</name>
    <dbReference type="NCBI Taxonomy" id="1166018"/>
    <lineage>
        <taxon>Bacteria</taxon>
        <taxon>Pseudomonadati</taxon>
        <taxon>Bacteroidota</taxon>
        <taxon>Cytophagia</taxon>
        <taxon>Cytophagales</taxon>
        <taxon>Spirosomataceae</taxon>
        <taxon>Fibrella</taxon>
    </lineage>
</organism>
<dbReference type="Pfam" id="PF11751">
    <property type="entry name" value="PorP_SprF"/>
    <property type="match status" value="1"/>
</dbReference>
<accession>I0KGH4</accession>
<dbReference type="eggNOG" id="COG4772">
    <property type="taxonomic scope" value="Bacteria"/>
</dbReference>
<dbReference type="NCBIfam" id="TIGR03519">
    <property type="entry name" value="T9SS_PorP_fam"/>
    <property type="match status" value="1"/>
</dbReference>
<dbReference type="EMBL" id="HE796683">
    <property type="protein sequence ID" value="CCH03227.1"/>
    <property type="molecule type" value="Genomic_DNA"/>
</dbReference>
<name>I0KGH4_9BACT</name>
<reference evidence="1 2" key="1">
    <citation type="journal article" date="2012" name="J. Bacteriol.">
        <title>Genome Sequence of Fibrella aestuarina BUZ 2T, a Filamentous Marine Bacterium.</title>
        <authorList>
            <person name="Filippini M."/>
            <person name="Qi W."/>
            <person name="Blom J."/>
            <person name="Goesmann A."/>
            <person name="Smits T.H."/>
            <person name="Bagheri H.C."/>
        </authorList>
    </citation>
    <scope>NUCLEOTIDE SEQUENCE [LARGE SCALE GENOMIC DNA]</scope>
    <source>
        <strain evidence="2">BUZ 2T</strain>
    </source>
</reference>
<protein>
    <submittedName>
        <fullName evidence="1">Putative membrane protein</fullName>
    </submittedName>
</protein>
<proteinExistence type="predicted"/>
<dbReference type="KEGG" id="fae:FAES_5228"/>
<dbReference type="Proteomes" id="UP000011058">
    <property type="component" value="Chromosome"/>
</dbReference>
<dbReference type="HOGENOM" id="CLU_068235_1_0_10"/>
<keyword evidence="2" id="KW-1185">Reference proteome</keyword>
<dbReference type="STRING" id="1166018.FAES_5228"/>
<dbReference type="AlphaFoldDB" id="I0KGH4"/>
<dbReference type="PATRIC" id="fig|1166018.3.peg.2203"/>
<evidence type="ECO:0000313" key="2">
    <source>
        <dbReference type="Proteomes" id="UP000011058"/>
    </source>
</evidence>
<evidence type="ECO:0000313" key="1">
    <source>
        <dbReference type="EMBL" id="CCH03227.1"/>
    </source>
</evidence>
<sequence length="363" mass="40379">MKSPFTFCLALILRSFIHMALRYTFLGVLMLLGNLSAWAQDPQFTQFYAAPQYLNPAFAGSALAPRATINYRNQWPAITNYVTTVVGVDHFIPKLNSGIGVMFISDNQGQGAVQSTEFAAQYAYQFQVGEASFVRLGVQGSYVNRNVNYFGLTFGDQFSTSGIIRDKTSDPVVLAGAPVNKYLDFSTGGLFYSDWFWVGLSAHHINRPDQSFFSATSGSRLPIKGSLQAGLRIPLQGITGYGDEMDREISISPVVNYKFQGKYDQLDIGTYLTYSPITVGVYYRGIPFKKYDQRINNHDAFAGLIGYRADKFSIGYSYDATISTLGFASGGSHEISLSYIFDRPESNRDRYKPKKGMLSCPKF</sequence>